<dbReference type="InterPro" id="IPR011629">
    <property type="entry name" value="CobW-like_C"/>
</dbReference>
<organism evidence="9 10">
    <name type="scientific">Undibacterium arcticum</name>
    <dbReference type="NCBI Taxonomy" id="1762892"/>
    <lineage>
        <taxon>Bacteria</taxon>
        <taxon>Pseudomonadati</taxon>
        <taxon>Pseudomonadota</taxon>
        <taxon>Betaproteobacteria</taxon>
        <taxon>Burkholderiales</taxon>
        <taxon>Oxalobacteraceae</taxon>
        <taxon>Undibacterium</taxon>
    </lineage>
</organism>
<keyword evidence="2" id="KW-0378">Hydrolase</keyword>
<dbReference type="RefSeq" id="WP_390323260.1">
    <property type="nucleotide sequence ID" value="NZ_JBHRTP010000036.1"/>
</dbReference>
<dbReference type="CDD" id="cd03112">
    <property type="entry name" value="CobW-like"/>
    <property type="match status" value="1"/>
</dbReference>
<keyword evidence="3" id="KW-0143">Chaperone</keyword>
<dbReference type="Pfam" id="PF02492">
    <property type="entry name" value="cobW"/>
    <property type="match status" value="1"/>
</dbReference>
<comment type="caution">
    <text evidence="9">The sequence shown here is derived from an EMBL/GenBank/DDBJ whole genome shotgun (WGS) entry which is preliminary data.</text>
</comment>
<gene>
    <name evidence="9" type="ORF">ACFOFO_12075</name>
</gene>
<proteinExistence type="inferred from homology"/>
<dbReference type="Pfam" id="PF07683">
    <property type="entry name" value="CobW_C"/>
    <property type="match status" value="1"/>
</dbReference>
<dbReference type="InterPro" id="IPR036627">
    <property type="entry name" value="CobW-likC_sf"/>
</dbReference>
<comment type="similarity">
    <text evidence="4">Belongs to the SIMIBI class G3E GTPase family. ZNG1 subfamily.</text>
</comment>
<feature type="compositionally biased region" description="Basic and acidic residues" evidence="7">
    <location>
        <begin position="391"/>
        <end position="400"/>
    </location>
</feature>
<dbReference type="InterPro" id="IPR027417">
    <property type="entry name" value="P-loop_NTPase"/>
</dbReference>
<protein>
    <submittedName>
        <fullName evidence="9">CobW family GTP-binding protein</fullName>
    </submittedName>
</protein>
<dbReference type="InterPro" id="IPR003495">
    <property type="entry name" value="CobW/HypB/UreG_nucleotide-bd"/>
</dbReference>
<keyword evidence="1" id="KW-0547">Nucleotide-binding</keyword>
<feature type="domain" description="CobW C-terminal" evidence="8">
    <location>
        <begin position="275"/>
        <end position="368"/>
    </location>
</feature>
<evidence type="ECO:0000256" key="7">
    <source>
        <dbReference type="SAM" id="MobiDB-lite"/>
    </source>
</evidence>
<dbReference type="SUPFAM" id="SSF52540">
    <property type="entry name" value="P-loop containing nucleoside triphosphate hydrolases"/>
    <property type="match status" value="1"/>
</dbReference>
<feature type="region of interest" description="Disordered" evidence="7">
    <location>
        <begin position="381"/>
        <end position="400"/>
    </location>
</feature>
<dbReference type="EMBL" id="JBHRTP010000036">
    <property type="protein sequence ID" value="MFC3108690.1"/>
    <property type="molecule type" value="Genomic_DNA"/>
</dbReference>
<comment type="function">
    <text evidence="5">Zinc chaperone that directly transfers zinc cofactor to target proteins, thereby activating them. Zinc is transferred from the CXCC motif in the GTPase domain to the zinc binding site in target proteins in a process requiring GTP hydrolysis.</text>
</comment>
<dbReference type="PANTHER" id="PTHR13748">
    <property type="entry name" value="COBW-RELATED"/>
    <property type="match status" value="1"/>
</dbReference>
<dbReference type="Gene3D" id="3.40.50.300">
    <property type="entry name" value="P-loop containing nucleotide triphosphate hydrolases"/>
    <property type="match status" value="1"/>
</dbReference>
<sequence length="400" mass="43955">MKEATIMTNNTTTASQQVPVTILTGFLGSGKTTLLNYILTEKHGHRIAVIENEFGEVDVDSDLVLTSEEEIFQMTNGCICCVIDVRTDLVRILQKLLARSEKFDHILVETSGLADPTPVAATFFMDNEVARQVSLDGVVTLVDALHIEGHLDDPQLQGIDNQAVDQIVAADRIIINKTDLVDEAAIVALEKRIRRINAGAQIMRSSHAQVDLTKILGIGGFSSSSAMATDPHFLDEHEHAHVCDDTCEHDHEHEHEHDHVQAGGAAHGHMHDPSVQSVSFVFDMPFNKQALDAHLAQLLATHGDDIFRLKGILAIAGDDRRYVLQGVHRVLELRSADAWDSATRSSKVVFIGRNLDRRSLQTGLLECVYAAEAAPRETLRVPGLSPMPVRDTNDVAEENK</sequence>
<evidence type="ECO:0000256" key="4">
    <source>
        <dbReference type="ARBA" id="ARBA00034320"/>
    </source>
</evidence>
<dbReference type="InterPro" id="IPR051316">
    <property type="entry name" value="Zinc-reg_GTPase_activator"/>
</dbReference>
<evidence type="ECO:0000313" key="9">
    <source>
        <dbReference type="EMBL" id="MFC3108690.1"/>
    </source>
</evidence>
<evidence type="ECO:0000256" key="6">
    <source>
        <dbReference type="ARBA" id="ARBA00049117"/>
    </source>
</evidence>
<accession>A0ABV7F570</accession>
<dbReference type="Gene3D" id="3.30.1220.10">
    <property type="entry name" value="CobW-like, C-terminal domain"/>
    <property type="match status" value="1"/>
</dbReference>
<evidence type="ECO:0000256" key="1">
    <source>
        <dbReference type="ARBA" id="ARBA00022741"/>
    </source>
</evidence>
<evidence type="ECO:0000313" key="10">
    <source>
        <dbReference type="Proteomes" id="UP001595530"/>
    </source>
</evidence>
<evidence type="ECO:0000256" key="3">
    <source>
        <dbReference type="ARBA" id="ARBA00023186"/>
    </source>
</evidence>
<evidence type="ECO:0000256" key="5">
    <source>
        <dbReference type="ARBA" id="ARBA00045658"/>
    </source>
</evidence>
<evidence type="ECO:0000256" key="2">
    <source>
        <dbReference type="ARBA" id="ARBA00022801"/>
    </source>
</evidence>
<dbReference type="SUPFAM" id="SSF90002">
    <property type="entry name" value="Hypothetical protein YjiA, C-terminal domain"/>
    <property type="match status" value="1"/>
</dbReference>
<dbReference type="SMART" id="SM00833">
    <property type="entry name" value="CobW_C"/>
    <property type="match status" value="1"/>
</dbReference>
<dbReference type="PANTHER" id="PTHR13748:SF62">
    <property type="entry name" value="COBW DOMAIN-CONTAINING PROTEIN"/>
    <property type="match status" value="1"/>
</dbReference>
<comment type="catalytic activity">
    <reaction evidence="6">
        <text>GTP + H2O = GDP + phosphate + H(+)</text>
        <dbReference type="Rhea" id="RHEA:19669"/>
        <dbReference type="ChEBI" id="CHEBI:15377"/>
        <dbReference type="ChEBI" id="CHEBI:15378"/>
        <dbReference type="ChEBI" id="CHEBI:37565"/>
        <dbReference type="ChEBI" id="CHEBI:43474"/>
        <dbReference type="ChEBI" id="CHEBI:58189"/>
    </reaction>
    <physiologicalReaction direction="left-to-right" evidence="6">
        <dbReference type="Rhea" id="RHEA:19670"/>
    </physiologicalReaction>
</comment>
<evidence type="ECO:0000259" key="8">
    <source>
        <dbReference type="SMART" id="SM00833"/>
    </source>
</evidence>
<keyword evidence="10" id="KW-1185">Reference proteome</keyword>
<name>A0ABV7F570_9BURK</name>
<dbReference type="Proteomes" id="UP001595530">
    <property type="component" value="Unassembled WGS sequence"/>
</dbReference>
<reference evidence="10" key="1">
    <citation type="journal article" date="2019" name="Int. J. Syst. Evol. Microbiol.">
        <title>The Global Catalogue of Microorganisms (GCM) 10K type strain sequencing project: providing services to taxonomists for standard genome sequencing and annotation.</title>
        <authorList>
            <consortium name="The Broad Institute Genomics Platform"/>
            <consortium name="The Broad Institute Genome Sequencing Center for Infectious Disease"/>
            <person name="Wu L."/>
            <person name="Ma J."/>
        </authorList>
    </citation>
    <scope>NUCLEOTIDE SEQUENCE [LARGE SCALE GENOMIC DNA]</scope>
    <source>
        <strain evidence="10">KCTC 42986</strain>
    </source>
</reference>